<evidence type="ECO:0008006" key="3">
    <source>
        <dbReference type="Google" id="ProtNLM"/>
    </source>
</evidence>
<reference evidence="2" key="1">
    <citation type="journal article" date="2019" name="Int. J. Syst. Evol. Microbiol.">
        <title>The Global Catalogue of Microorganisms (GCM) 10K type strain sequencing project: providing services to taxonomists for standard genome sequencing and annotation.</title>
        <authorList>
            <consortium name="The Broad Institute Genomics Platform"/>
            <consortium name="The Broad Institute Genome Sequencing Center for Infectious Disease"/>
            <person name="Wu L."/>
            <person name="Ma J."/>
        </authorList>
    </citation>
    <scope>NUCLEOTIDE SEQUENCE [LARGE SCALE GENOMIC DNA]</scope>
    <source>
        <strain evidence="2">JCM 18304</strain>
    </source>
</reference>
<dbReference type="Proteomes" id="UP001501570">
    <property type="component" value="Unassembled WGS sequence"/>
</dbReference>
<evidence type="ECO:0000313" key="1">
    <source>
        <dbReference type="EMBL" id="GAA5185189.1"/>
    </source>
</evidence>
<dbReference type="Pfam" id="PF14431">
    <property type="entry name" value="YwqJ-deaminase"/>
    <property type="match status" value="1"/>
</dbReference>
<dbReference type="EMBL" id="BAABJQ010000007">
    <property type="protein sequence ID" value="GAA5185189.1"/>
    <property type="molecule type" value="Genomic_DNA"/>
</dbReference>
<comment type="caution">
    <text evidence="1">The sequence shown here is derived from an EMBL/GenBank/DDBJ whole genome shotgun (WGS) entry which is preliminary data.</text>
</comment>
<sequence>MATSQTRGTRRLPLTAGALLVNGAVYQHTSARGDGPPELHPLVRRFLHELPTELRERYAGWCAETVLVSDRLYAAQRAAGGTLAANAARAELWGAQLSLCWIREPGDPAHGQPARPCRSCAALLEWFGIEVVEQ</sequence>
<keyword evidence="2" id="KW-1185">Reference proteome</keyword>
<name>A0ABP9RR05_9ACTN</name>
<dbReference type="InterPro" id="IPR025968">
    <property type="entry name" value="YwqJ_deaminase"/>
</dbReference>
<gene>
    <name evidence="1" type="ORF">GCM10023322_28340</name>
</gene>
<protein>
    <recommendedName>
        <fullName evidence="3">YwqJ-like deaminase</fullName>
    </recommendedName>
</protein>
<proteinExistence type="predicted"/>
<organism evidence="1 2">
    <name type="scientific">Rugosimonospora acidiphila</name>
    <dbReference type="NCBI Taxonomy" id="556531"/>
    <lineage>
        <taxon>Bacteria</taxon>
        <taxon>Bacillati</taxon>
        <taxon>Actinomycetota</taxon>
        <taxon>Actinomycetes</taxon>
        <taxon>Micromonosporales</taxon>
        <taxon>Micromonosporaceae</taxon>
        <taxon>Rugosimonospora</taxon>
    </lineage>
</organism>
<evidence type="ECO:0000313" key="2">
    <source>
        <dbReference type="Proteomes" id="UP001501570"/>
    </source>
</evidence>
<accession>A0ABP9RR05</accession>